<accession>A0AAD5JTE6</accession>
<proteinExistence type="predicted"/>
<comment type="caution">
    <text evidence="1">The sequence shown here is derived from an EMBL/GenBank/DDBJ whole genome shotgun (WGS) entry which is preliminary data.</text>
</comment>
<name>A0AAD5JTE6_9FUNG</name>
<organism evidence="1 2">
    <name type="scientific">Phascolomyces articulosus</name>
    <dbReference type="NCBI Taxonomy" id="60185"/>
    <lineage>
        <taxon>Eukaryota</taxon>
        <taxon>Fungi</taxon>
        <taxon>Fungi incertae sedis</taxon>
        <taxon>Mucoromycota</taxon>
        <taxon>Mucoromycotina</taxon>
        <taxon>Mucoromycetes</taxon>
        <taxon>Mucorales</taxon>
        <taxon>Lichtheimiaceae</taxon>
        <taxon>Phascolomyces</taxon>
    </lineage>
</organism>
<dbReference type="EMBL" id="JAIXMP010000026">
    <property type="protein sequence ID" value="KAI9253521.1"/>
    <property type="molecule type" value="Genomic_DNA"/>
</dbReference>
<protein>
    <submittedName>
        <fullName evidence="1">Uncharacterized protein</fullName>
    </submittedName>
</protein>
<dbReference type="AlphaFoldDB" id="A0AAD5JTE6"/>
<reference evidence="1" key="2">
    <citation type="submission" date="2023-02" db="EMBL/GenBank/DDBJ databases">
        <authorList>
            <consortium name="DOE Joint Genome Institute"/>
            <person name="Mondo S.J."/>
            <person name="Chang Y."/>
            <person name="Wang Y."/>
            <person name="Ahrendt S."/>
            <person name="Andreopoulos W."/>
            <person name="Barry K."/>
            <person name="Beard J."/>
            <person name="Benny G.L."/>
            <person name="Blankenship S."/>
            <person name="Bonito G."/>
            <person name="Cuomo C."/>
            <person name="Desiro A."/>
            <person name="Gervers K.A."/>
            <person name="Hundley H."/>
            <person name="Kuo A."/>
            <person name="LaButti K."/>
            <person name="Lang B.F."/>
            <person name="Lipzen A."/>
            <person name="O'Donnell K."/>
            <person name="Pangilinan J."/>
            <person name="Reynolds N."/>
            <person name="Sandor L."/>
            <person name="Smith M.W."/>
            <person name="Tsang A."/>
            <person name="Grigoriev I.V."/>
            <person name="Stajich J.E."/>
            <person name="Spatafora J.W."/>
        </authorList>
    </citation>
    <scope>NUCLEOTIDE SEQUENCE</scope>
    <source>
        <strain evidence="1">RSA 2281</strain>
    </source>
</reference>
<sequence length="100" mass="11489">MSLISIRTWWESRTVPSPSSRTITHFNKNERHHGCTACYATVMGFLTCVIHGPSLQTELLYASIAQIKCFGEQTLFLLDQLIFKLPPFFWLLCTKSYSTK</sequence>
<keyword evidence="2" id="KW-1185">Reference proteome</keyword>
<evidence type="ECO:0000313" key="1">
    <source>
        <dbReference type="EMBL" id="KAI9253521.1"/>
    </source>
</evidence>
<gene>
    <name evidence="1" type="ORF">BDA99DRAFT_540774</name>
</gene>
<evidence type="ECO:0000313" key="2">
    <source>
        <dbReference type="Proteomes" id="UP001209540"/>
    </source>
</evidence>
<dbReference type="Proteomes" id="UP001209540">
    <property type="component" value="Unassembled WGS sequence"/>
</dbReference>
<reference evidence="1" key="1">
    <citation type="journal article" date="2022" name="IScience">
        <title>Evolution of zygomycete secretomes and the origins of terrestrial fungal ecologies.</title>
        <authorList>
            <person name="Chang Y."/>
            <person name="Wang Y."/>
            <person name="Mondo S."/>
            <person name="Ahrendt S."/>
            <person name="Andreopoulos W."/>
            <person name="Barry K."/>
            <person name="Beard J."/>
            <person name="Benny G.L."/>
            <person name="Blankenship S."/>
            <person name="Bonito G."/>
            <person name="Cuomo C."/>
            <person name="Desiro A."/>
            <person name="Gervers K.A."/>
            <person name="Hundley H."/>
            <person name="Kuo A."/>
            <person name="LaButti K."/>
            <person name="Lang B.F."/>
            <person name="Lipzen A."/>
            <person name="O'Donnell K."/>
            <person name="Pangilinan J."/>
            <person name="Reynolds N."/>
            <person name="Sandor L."/>
            <person name="Smith M.E."/>
            <person name="Tsang A."/>
            <person name="Grigoriev I.V."/>
            <person name="Stajich J.E."/>
            <person name="Spatafora J.W."/>
        </authorList>
    </citation>
    <scope>NUCLEOTIDE SEQUENCE</scope>
    <source>
        <strain evidence="1">RSA 2281</strain>
    </source>
</reference>